<keyword evidence="2" id="KW-0472">Membrane</keyword>
<dbReference type="Gene3D" id="3.50.70.10">
    <property type="match status" value="1"/>
</dbReference>
<dbReference type="AlphaFoldDB" id="A0A7C8NWL0"/>
<feature type="compositionally biased region" description="Polar residues" evidence="1">
    <location>
        <begin position="50"/>
        <end position="69"/>
    </location>
</feature>
<dbReference type="InterPro" id="IPR016088">
    <property type="entry name" value="Chalcone_isomerase_3-sand"/>
</dbReference>
<feature type="domain" description="Chalcone isomerase" evidence="3">
    <location>
        <begin position="218"/>
        <end position="442"/>
    </location>
</feature>
<dbReference type="EMBL" id="WIQZ01000046">
    <property type="protein sequence ID" value="KAF3132070.1"/>
    <property type="molecule type" value="Genomic_DNA"/>
</dbReference>
<dbReference type="GO" id="GO:0016872">
    <property type="term" value="F:intramolecular lyase activity"/>
    <property type="evidence" value="ECO:0007669"/>
    <property type="project" value="InterPro"/>
</dbReference>
<dbReference type="PANTHER" id="PTHR47284">
    <property type="entry name" value="FATTY-ACID-BINDING PROTEIN 2"/>
    <property type="match status" value="1"/>
</dbReference>
<name>A0A7C8NWL0_ORBOL</name>
<reference evidence="4 5" key="1">
    <citation type="submission" date="2019-06" db="EMBL/GenBank/DDBJ databases">
        <authorList>
            <person name="Palmer J.M."/>
        </authorList>
    </citation>
    <scope>NUCLEOTIDE SEQUENCE [LARGE SCALE GENOMIC DNA]</scope>
    <source>
        <strain evidence="4 5">TWF703</strain>
    </source>
</reference>
<dbReference type="InterPro" id="IPR016087">
    <property type="entry name" value="Chalcone_isomerase"/>
</dbReference>
<gene>
    <name evidence="4" type="primary">AIM18</name>
    <name evidence="4" type="ORF">TWF703_007471</name>
</gene>
<accession>A0A7C8NWL0</accession>
<dbReference type="SUPFAM" id="SSF54626">
    <property type="entry name" value="Chalcone isomerase"/>
    <property type="match status" value="1"/>
</dbReference>
<evidence type="ECO:0000259" key="3">
    <source>
        <dbReference type="Pfam" id="PF16035"/>
    </source>
</evidence>
<proteinExistence type="predicted"/>
<evidence type="ECO:0000256" key="2">
    <source>
        <dbReference type="SAM" id="Phobius"/>
    </source>
</evidence>
<evidence type="ECO:0000313" key="5">
    <source>
        <dbReference type="Proteomes" id="UP000480548"/>
    </source>
</evidence>
<evidence type="ECO:0000313" key="4">
    <source>
        <dbReference type="EMBL" id="KAF3132070.1"/>
    </source>
</evidence>
<protein>
    <submittedName>
        <fullName evidence="4">Altered inheritance of mitochondria protein 18 mitochondrial</fullName>
    </submittedName>
</protein>
<evidence type="ECO:0000256" key="1">
    <source>
        <dbReference type="SAM" id="MobiDB-lite"/>
    </source>
</evidence>
<dbReference type="Pfam" id="PF16035">
    <property type="entry name" value="Chalcone_2"/>
    <property type="match status" value="1"/>
</dbReference>
<keyword evidence="2" id="KW-0812">Transmembrane</keyword>
<dbReference type="InterPro" id="IPR036298">
    <property type="entry name" value="Chalcone_isomerase_sf"/>
</dbReference>
<dbReference type="Proteomes" id="UP000480548">
    <property type="component" value="Unassembled WGS sequence"/>
</dbReference>
<comment type="caution">
    <text evidence="4">The sequence shown here is derived from an EMBL/GenBank/DDBJ whole genome shotgun (WGS) entry which is preliminary data.</text>
</comment>
<feature type="transmembrane region" description="Helical" evidence="2">
    <location>
        <begin position="122"/>
        <end position="140"/>
    </location>
</feature>
<feature type="region of interest" description="Disordered" evidence="1">
    <location>
        <begin position="45"/>
        <end position="75"/>
    </location>
</feature>
<sequence>MSSALRCRQLQRQILSCERRLLLHSFRPHCPTHRPPITLARLQYPRHASHQSQVSTKNTPNQKSKSTPSKYPPIKPDPHKIWLREQAHLANPRPTFDPKGKYKFKLTGESLYQKQRRVDKQVATALFLFIGIIVVTQIWLPRNPKFPGGYKLDNDSAISDEDRKKFEDAVKGGNVVIKEATNVGDTVETVPSGSKNVSPLPKQIYLPAAPIGDDQVLEEYTLLGNGVRSVSFLGIQVYVMAFYVATSSLPNLQQHLLHTLDVPSTATTATLPERETLKAKLLSDKGSIEFFSALLDTREGNGLRTAIRVVPTRSTDYPHLRDGWVRGIQGKTTINPEIYDDDAFVESIGRFKAIFGGRKAVPKGRALTLLRDENGALFAYGPDEAVKDKELKLLSEGAKKKESMHGLKMLGVMDDPRVARALWLCYFAGKKVASEGARSSVVDGLVEVVSRPVQMLPFRLSK</sequence>
<dbReference type="PANTHER" id="PTHR47284:SF3">
    <property type="entry name" value="FATTY-ACID-BINDING PROTEIN 2"/>
    <property type="match status" value="1"/>
</dbReference>
<organism evidence="4 5">
    <name type="scientific">Orbilia oligospora</name>
    <name type="common">Nematode-trapping fungus</name>
    <name type="synonym">Arthrobotrys oligospora</name>
    <dbReference type="NCBI Taxonomy" id="2813651"/>
    <lineage>
        <taxon>Eukaryota</taxon>
        <taxon>Fungi</taxon>
        <taxon>Dikarya</taxon>
        <taxon>Ascomycota</taxon>
        <taxon>Pezizomycotina</taxon>
        <taxon>Orbiliomycetes</taxon>
        <taxon>Orbiliales</taxon>
        <taxon>Orbiliaceae</taxon>
        <taxon>Orbilia</taxon>
    </lineage>
</organism>
<keyword evidence="2" id="KW-1133">Transmembrane helix</keyword>